<dbReference type="Proteomes" id="UP000254875">
    <property type="component" value="Unassembled WGS sequence"/>
</dbReference>
<dbReference type="AlphaFoldDB" id="A0A370N6D9"/>
<proteinExistence type="predicted"/>
<evidence type="ECO:0008006" key="3">
    <source>
        <dbReference type="Google" id="ProtNLM"/>
    </source>
</evidence>
<evidence type="ECO:0000313" key="2">
    <source>
        <dbReference type="Proteomes" id="UP000254875"/>
    </source>
</evidence>
<protein>
    <recommendedName>
        <fullName evidence="3">DUF4276 domain-containing protein</fullName>
    </recommendedName>
</protein>
<gene>
    <name evidence="1" type="ORF">DLM46_17820</name>
</gene>
<reference evidence="2" key="1">
    <citation type="submission" date="2018-05" db="EMBL/GenBank/DDBJ databases">
        <authorList>
            <person name="Feng T."/>
        </authorList>
    </citation>
    <scope>NUCLEOTIDE SEQUENCE [LARGE SCALE GENOMIC DNA]</scope>
    <source>
        <strain evidence="2">S27</strain>
    </source>
</reference>
<dbReference type="EMBL" id="QHKS01000011">
    <property type="protein sequence ID" value="RDK01186.1"/>
    <property type="molecule type" value="Genomic_DNA"/>
</dbReference>
<dbReference type="RefSeq" id="WP_115102176.1">
    <property type="nucleotide sequence ID" value="NZ_QHKS01000011.1"/>
</dbReference>
<dbReference type="OrthoDB" id="7068049at2"/>
<sequence>MQEKLKIIVEGRADVAIIENLILALEYQSEGIVVEAWGGKDEIKKRVKKLELRQPQKDKLMILIDSDLPSVEDSREHARYELGNPDVSVFCAVPTIEAWLFADKELALTRAKGPNAKSVIERITSPESIPHPKNLARLILRTRDDSPESYNFFSHVDVLAAASRSPSLATFVEGVNEKLGRHSDILSEAIASHVPQSIFANLLKELPGGMLAWRTLDKDYTAEELFQLVDDGDPIGLQYLTDLLRLSRDILAARKAGVQSDEGTQRDD</sequence>
<comment type="caution">
    <text evidence="1">The sequence shown here is derived from an EMBL/GenBank/DDBJ whole genome shotgun (WGS) entry which is preliminary data.</text>
</comment>
<organism evidence="1 2">
    <name type="scientific">Paraburkholderia lacunae</name>
    <dbReference type="NCBI Taxonomy" id="2211104"/>
    <lineage>
        <taxon>Bacteria</taxon>
        <taxon>Pseudomonadati</taxon>
        <taxon>Pseudomonadota</taxon>
        <taxon>Betaproteobacteria</taxon>
        <taxon>Burkholderiales</taxon>
        <taxon>Burkholderiaceae</taxon>
        <taxon>Paraburkholderia</taxon>
    </lineage>
</organism>
<accession>A0A370N6D9</accession>
<keyword evidence="2" id="KW-1185">Reference proteome</keyword>
<evidence type="ECO:0000313" key="1">
    <source>
        <dbReference type="EMBL" id="RDK01186.1"/>
    </source>
</evidence>
<name>A0A370N6D9_9BURK</name>
<dbReference type="InterPro" id="IPR025455">
    <property type="entry name" value="DUF4276"/>
</dbReference>
<dbReference type="Pfam" id="PF14103">
    <property type="entry name" value="DUF4276"/>
    <property type="match status" value="1"/>
</dbReference>